<name>A0ABT1E927_9FIRM</name>
<evidence type="ECO:0000313" key="3">
    <source>
        <dbReference type="Proteomes" id="UP001523566"/>
    </source>
</evidence>
<dbReference type="InterPro" id="IPR016195">
    <property type="entry name" value="Pol/histidinol_Pase-like"/>
</dbReference>
<dbReference type="InterPro" id="IPR050243">
    <property type="entry name" value="PHP_phosphatase"/>
</dbReference>
<evidence type="ECO:0000313" key="2">
    <source>
        <dbReference type="EMBL" id="MCP1102323.1"/>
    </source>
</evidence>
<keyword evidence="3" id="KW-1185">Reference proteome</keyword>
<dbReference type="Proteomes" id="UP001523566">
    <property type="component" value="Unassembled WGS sequence"/>
</dbReference>
<dbReference type="PANTHER" id="PTHR36928:SF1">
    <property type="entry name" value="PHOSPHATASE YCDX-RELATED"/>
    <property type="match status" value="1"/>
</dbReference>
<feature type="domain" description="Polymerase/histidinol phosphatase N-terminal" evidence="1">
    <location>
        <begin position="5"/>
        <end position="79"/>
    </location>
</feature>
<evidence type="ECO:0000259" key="1">
    <source>
        <dbReference type="SMART" id="SM00481"/>
    </source>
</evidence>
<protein>
    <submittedName>
        <fullName evidence="2">Phosphatase</fullName>
    </submittedName>
</protein>
<dbReference type="SMART" id="SM00481">
    <property type="entry name" value="POLIIIAc"/>
    <property type="match status" value="1"/>
</dbReference>
<dbReference type="NCBIfam" id="NF006702">
    <property type="entry name" value="PRK09248.1"/>
    <property type="match status" value="1"/>
</dbReference>
<sequence>MKIEIDTHTHTLVSGHAYSTMNEMAVAAREKGLKGIALTEHAPLLPGSPHFYYFQNLKVVPREKCGIRLFLGVELNILNQKGEVDLAPEILEILDLRIASIHVPCYEGERTVDAITEAYLRAMENPNIDIIGHPDDGRFPINYYRLVQGAVATGTILEVNNTSLSPESFRQNGRENILNLLQECKAQGAFIALGTDAHVDTAIGEYPYVMELLKESDFPEELVVNTSIEKLEKYIKK</sequence>
<gene>
    <name evidence="2" type="ORF">NK125_07865</name>
</gene>
<dbReference type="EMBL" id="JAMZFW010000009">
    <property type="protein sequence ID" value="MCP1102323.1"/>
    <property type="molecule type" value="Genomic_DNA"/>
</dbReference>
<dbReference type="InterPro" id="IPR004013">
    <property type="entry name" value="PHP_dom"/>
</dbReference>
<accession>A0ABT1E927</accession>
<dbReference type="RefSeq" id="WP_262066106.1">
    <property type="nucleotide sequence ID" value="NZ_JAMXOD010000009.1"/>
</dbReference>
<dbReference type="CDD" id="cd07437">
    <property type="entry name" value="PHP_HisPPase_Ycdx_like"/>
    <property type="match status" value="1"/>
</dbReference>
<dbReference type="Gene3D" id="3.20.20.140">
    <property type="entry name" value="Metal-dependent hydrolases"/>
    <property type="match status" value="1"/>
</dbReference>
<dbReference type="Pfam" id="PF02811">
    <property type="entry name" value="PHP"/>
    <property type="match status" value="1"/>
</dbReference>
<reference evidence="2 3" key="1">
    <citation type="journal article" date="2022" name="Genome Biol. Evol.">
        <title>Host diet, physiology and behaviors set the stage for Lachnospiraceae cladogenesis.</title>
        <authorList>
            <person name="Vera-Ponce De Leon A."/>
            <person name="Schneider M."/>
            <person name="Jahnes B.C."/>
            <person name="Sadowski V."/>
            <person name="Camuy-Velez L.A."/>
            <person name="Duan J."/>
            <person name="Sabree Z.L."/>
        </authorList>
    </citation>
    <scope>NUCLEOTIDE SEQUENCE [LARGE SCALE GENOMIC DNA]</scope>
    <source>
        <strain evidence="2 3">PAL113</strain>
    </source>
</reference>
<dbReference type="SUPFAM" id="SSF89550">
    <property type="entry name" value="PHP domain-like"/>
    <property type="match status" value="1"/>
</dbReference>
<organism evidence="2 3">
    <name type="scientific">Aequitasia blattaphilus</name>
    <dbReference type="NCBI Taxonomy" id="2949332"/>
    <lineage>
        <taxon>Bacteria</taxon>
        <taxon>Bacillati</taxon>
        <taxon>Bacillota</taxon>
        <taxon>Clostridia</taxon>
        <taxon>Lachnospirales</taxon>
        <taxon>Lachnospiraceae</taxon>
        <taxon>Aequitasia</taxon>
    </lineage>
</organism>
<comment type="caution">
    <text evidence="2">The sequence shown here is derived from an EMBL/GenBank/DDBJ whole genome shotgun (WGS) entry which is preliminary data.</text>
</comment>
<dbReference type="PANTHER" id="PTHR36928">
    <property type="entry name" value="PHOSPHATASE YCDX-RELATED"/>
    <property type="match status" value="1"/>
</dbReference>
<proteinExistence type="predicted"/>
<dbReference type="InterPro" id="IPR003141">
    <property type="entry name" value="Pol/His_phosphatase_N"/>
</dbReference>